<organism evidence="1 2">
    <name type="scientific">Ranatra chinensis</name>
    <dbReference type="NCBI Taxonomy" id="642074"/>
    <lineage>
        <taxon>Eukaryota</taxon>
        <taxon>Metazoa</taxon>
        <taxon>Ecdysozoa</taxon>
        <taxon>Arthropoda</taxon>
        <taxon>Hexapoda</taxon>
        <taxon>Insecta</taxon>
        <taxon>Pterygota</taxon>
        <taxon>Neoptera</taxon>
        <taxon>Paraneoptera</taxon>
        <taxon>Hemiptera</taxon>
        <taxon>Heteroptera</taxon>
        <taxon>Panheteroptera</taxon>
        <taxon>Nepomorpha</taxon>
        <taxon>Nepidae</taxon>
        <taxon>Ranatrinae</taxon>
        <taxon>Ranatra</taxon>
    </lineage>
</organism>
<gene>
    <name evidence="1" type="ORF">AAG570_007636</name>
</gene>
<keyword evidence="2" id="KW-1185">Reference proteome</keyword>
<reference evidence="1 2" key="1">
    <citation type="submission" date="2024-07" db="EMBL/GenBank/DDBJ databases">
        <title>Chromosome-level genome assembly of the water stick insect Ranatra chinensis (Heteroptera: Nepidae).</title>
        <authorList>
            <person name="Liu X."/>
        </authorList>
    </citation>
    <scope>NUCLEOTIDE SEQUENCE [LARGE SCALE GENOMIC DNA]</scope>
    <source>
        <strain evidence="1">Cailab_2021Rc</strain>
        <tissue evidence="1">Muscle</tissue>
    </source>
</reference>
<comment type="caution">
    <text evidence="1">The sequence shown here is derived from an EMBL/GenBank/DDBJ whole genome shotgun (WGS) entry which is preliminary data.</text>
</comment>
<protein>
    <submittedName>
        <fullName evidence="1">Uncharacterized protein</fullName>
    </submittedName>
</protein>
<accession>A0ABD0XU32</accession>
<proteinExistence type="predicted"/>
<evidence type="ECO:0000313" key="2">
    <source>
        <dbReference type="Proteomes" id="UP001558652"/>
    </source>
</evidence>
<evidence type="ECO:0000313" key="1">
    <source>
        <dbReference type="EMBL" id="KAL1114812.1"/>
    </source>
</evidence>
<dbReference type="AlphaFoldDB" id="A0ABD0XU32"/>
<dbReference type="EMBL" id="JBFDAA010000021">
    <property type="protein sequence ID" value="KAL1114812.1"/>
    <property type="molecule type" value="Genomic_DNA"/>
</dbReference>
<dbReference type="Proteomes" id="UP001558652">
    <property type="component" value="Unassembled WGS sequence"/>
</dbReference>
<name>A0ABD0XU32_9HEMI</name>
<sequence>MVFKRRNISYQNKKQKTTEISLNNKQFHRKSLRVAGFSDRTDLDGGSVAELGEWATGGLYGALHHRTPSPTELIVPDRFSAPIFRVRIFKIYAPSPTTEARKPGREGRITN</sequence>